<dbReference type="GO" id="GO:0030896">
    <property type="term" value="C:checkpoint clamp complex"/>
    <property type="evidence" value="ECO:0007669"/>
    <property type="project" value="InterPro"/>
</dbReference>
<proteinExistence type="predicted"/>
<dbReference type="GO" id="GO:0006289">
    <property type="term" value="P:nucleotide-excision repair"/>
    <property type="evidence" value="ECO:0007669"/>
    <property type="project" value="TreeGrafter"/>
</dbReference>
<dbReference type="GO" id="GO:0000724">
    <property type="term" value="P:double-strand break repair via homologous recombination"/>
    <property type="evidence" value="ECO:0007669"/>
    <property type="project" value="TreeGrafter"/>
</dbReference>
<comment type="subcellular location">
    <subcellularLocation>
        <location evidence="1">Nucleus</location>
    </subcellularLocation>
</comment>
<keyword evidence="2" id="KW-0539">Nucleus</keyword>
<dbReference type="EMBL" id="CP049009">
    <property type="protein sequence ID" value="QID86850.1"/>
    <property type="molecule type" value="Genomic_DNA"/>
</dbReference>
<gene>
    <name evidence="3" type="primary">MEC3_2</name>
    <name evidence="3" type="ORF">GRS66_009496</name>
</gene>
<reference evidence="3 4" key="1">
    <citation type="journal article" date="2019" name="BMC Genomics">
        <title>Chromosome level assembly and comparative genome analysis confirm lager-brewing yeasts originated from a single hybridization.</title>
        <authorList>
            <person name="Salazar A.N."/>
            <person name="Gorter de Vries A.R."/>
            <person name="van den Broek M."/>
            <person name="Brouwers N."/>
            <person name="de la Torre Cortes P."/>
            <person name="Kuijpers N.G.A."/>
            <person name="Daran J.G."/>
            <person name="Abeel T."/>
        </authorList>
    </citation>
    <scope>NUCLEOTIDE SEQUENCE [LARGE SCALE GENOMIC DNA]</scope>
    <source>
        <strain evidence="3 4">CBS 1483</strain>
    </source>
</reference>
<sequence>MKLKLIVNGCEAPDDYKLLRTTINTVASLRKTAILRFNSERLTIISTPKSSLNSSSNGTILRGDTGQLWCTIPQDVFRLYTVISARELNTITMECNCDSLLSVFKRYDRVMNQGSSSNMTIKLQSMPEWNTNNGTLSGGTAGGVDTTSKPNPICALGVTFEEIVHTGGPNDAVVMNGGIDDQNGLPTTVATGNLLASNKVIMHSFKVPVKLLFRAQDTRIQEPMINYIQLMMYKLPPISGEFGSAFHGFIRRVERYTNVNHIHLTGIKKKKQGDEGDDVELKIIVNELDWQLEICWNGPLDSVIQQQESSSANPSQNHNMDIHPEHEQESLPMIDIDKPMSSLYTNTRDGEIEENARYDEDLLRIEDSEIADTRNNYTTDNSDDTRFNDVSVMVEKAEQESSFTHEVIIRCKDWKVCSKLYAAFEEVVLAISHDESCVFHCSLDRGSLEDSEDVEKPRERGQIIYYMARSKGL</sequence>
<dbReference type="Proteomes" id="UP000501346">
    <property type="component" value="Chromosome SeXII"/>
</dbReference>
<organism evidence="3 4">
    <name type="scientific">Saccharomyces pastorianus</name>
    <name type="common">Lager yeast</name>
    <name type="synonym">Saccharomyces cerevisiae x Saccharomyces eubayanus</name>
    <dbReference type="NCBI Taxonomy" id="27292"/>
    <lineage>
        <taxon>Eukaryota</taxon>
        <taxon>Fungi</taxon>
        <taxon>Dikarya</taxon>
        <taxon>Ascomycota</taxon>
        <taxon>Saccharomycotina</taxon>
        <taxon>Saccharomycetes</taxon>
        <taxon>Saccharomycetales</taxon>
        <taxon>Saccharomycetaceae</taxon>
        <taxon>Saccharomyces</taxon>
    </lineage>
</organism>
<protein>
    <submittedName>
        <fullName evidence="3">Mitosis entry checkpoint</fullName>
    </submittedName>
</protein>
<dbReference type="AlphaFoldDB" id="A0A6C1EDC5"/>
<keyword evidence="4" id="KW-1185">Reference proteome</keyword>
<dbReference type="Gene3D" id="3.70.10.10">
    <property type="match status" value="1"/>
</dbReference>
<dbReference type="PANTHER" id="PTHR12900">
    <property type="entry name" value="MITOTIC AND DNA DAMAGE CHECKPOINT PROTEIN HUS1"/>
    <property type="match status" value="1"/>
</dbReference>
<accession>A0A6C1EDC5</accession>
<dbReference type="InterPro" id="IPR007150">
    <property type="entry name" value="HUS1/Mec3"/>
</dbReference>
<dbReference type="GO" id="GO:0044778">
    <property type="term" value="P:meiotic DNA integrity checkpoint signaling"/>
    <property type="evidence" value="ECO:0007669"/>
    <property type="project" value="TreeGrafter"/>
</dbReference>
<dbReference type="GO" id="GO:0035861">
    <property type="term" value="C:site of double-strand break"/>
    <property type="evidence" value="ECO:0007669"/>
    <property type="project" value="TreeGrafter"/>
</dbReference>
<evidence type="ECO:0000313" key="3">
    <source>
        <dbReference type="EMBL" id="QID86850.1"/>
    </source>
</evidence>
<dbReference type="Pfam" id="PF04005">
    <property type="entry name" value="Hus1"/>
    <property type="match status" value="1"/>
</dbReference>
<dbReference type="GO" id="GO:0000723">
    <property type="term" value="P:telomere maintenance"/>
    <property type="evidence" value="ECO:0007669"/>
    <property type="project" value="TreeGrafter"/>
</dbReference>
<evidence type="ECO:0000256" key="1">
    <source>
        <dbReference type="ARBA" id="ARBA00004123"/>
    </source>
</evidence>
<dbReference type="OrthoDB" id="419537at2759"/>
<evidence type="ECO:0000256" key="2">
    <source>
        <dbReference type="ARBA" id="ARBA00023242"/>
    </source>
</evidence>
<dbReference type="GO" id="GO:0033314">
    <property type="term" value="P:mitotic DNA replication checkpoint signaling"/>
    <property type="evidence" value="ECO:0007669"/>
    <property type="project" value="TreeGrafter"/>
</dbReference>
<name>A0A6C1EDC5_SACPS</name>
<dbReference type="PANTHER" id="PTHR12900:SF0">
    <property type="entry name" value="CHECKPOINT PROTEIN"/>
    <property type="match status" value="1"/>
</dbReference>
<dbReference type="GO" id="GO:0031573">
    <property type="term" value="P:mitotic intra-S DNA damage checkpoint signaling"/>
    <property type="evidence" value="ECO:0007669"/>
    <property type="project" value="TreeGrafter"/>
</dbReference>
<evidence type="ECO:0000313" key="4">
    <source>
        <dbReference type="Proteomes" id="UP000501346"/>
    </source>
</evidence>